<feature type="region of interest" description="Disordered" evidence="1">
    <location>
        <begin position="1"/>
        <end position="38"/>
    </location>
</feature>
<protein>
    <submittedName>
        <fullName evidence="2">Uncharacterized protein</fullName>
    </submittedName>
</protein>
<accession>A0A2P2PUY3</accession>
<sequence>MLPKIIESGTGVPYSSEIHFSPLHQPSRTPSSTQGRKK</sequence>
<proteinExistence type="predicted"/>
<reference evidence="2" key="1">
    <citation type="submission" date="2018-02" db="EMBL/GenBank/DDBJ databases">
        <title>Rhizophora mucronata_Transcriptome.</title>
        <authorList>
            <person name="Meera S.P."/>
            <person name="Sreeshan A."/>
            <person name="Augustine A."/>
        </authorList>
    </citation>
    <scope>NUCLEOTIDE SEQUENCE</scope>
    <source>
        <tissue evidence="2">Leaf</tissue>
    </source>
</reference>
<dbReference type="EMBL" id="GGEC01078044">
    <property type="protein sequence ID" value="MBX58528.1"/>
    <property type="molecule type" value="Transcribed_RNA"/>
</dbReference>
<evidence type="ECO:0000256" key="1">
    <source>
        <dbReference type="SAM" id="MobiDB-lite"/>
    </source>
</evidence>
<name>A0A2P2PUY3_RHIMU</name>
<evidence type="ECO:0000313" key="2">
    <source>
        <dbReference type="EMBL" id="MBX58528.1"/>
    </source>
</evidence>
<dbReference type="AlphaFoldDB" id="A0A2P2PUY3"/>
<organism evidence="2">
    <name type="scientific">Rhizophora mucronata</name>
    <name type="common">Asiatic mangrove</name>
    <dbReference type="NCBI Taxonomy" id="61149"/>
    <lineage>
        <taxon>Eukaryota</taxon>
        <taxon>Viridiplantae</taxon>
        <taxon>Streptophyta</taxon>
        <taxon>Embryophyta</taxon>
        <taxon>Tracheophyta</taxon>
        <taxon>Spermatophyta</taxon>
        <taxon>Magnoliopsida</taxon>
        <taxon>eudicotyledons</taxon>
        <taxon>Gunneridae</taxon>
        <taxon>Pentapetalae</taxon>
        <taxon>rosids</taxon>
        <taxon>fabids</taxon>
        <taxon>Malpighiales</taxon>
        <taxon>Rhizophoraceae</taxon>
        <taxon>Rhizophora</taxon>
    </lineage>
</organism>
<feature type="compositionally biased region" description="Polar residues" evidence="1">
    <location>
        <begin position="24"/>
        <end position="38"/>
    </location>
</feature>